<reference evidence="2" key="1">
    <citation type="submission" date="2023-06" db="EMBL/GenBank/DDBJ databases">
        <authorList>
            <person name="Kurt Z."/>
        </authorList>
    </citation>
    <scope>NUCLEOTIDE SEQUENCE</scope>
</reference>
<dbReference type="EMBL" id="CATOUU010001151">
    <property type="protein sequence ID" value="CAI9974566.1"/>
    <property type="molecule type" value="Genomic_DNA"/>
</dbReference>
<feature type="compositionally biased region" description="Basic and acidic residues" evidence="1">
    <location>
        <begin position="206"/>
        <end position="219"/>
    </location>
</feature>
<gene>
    <name evidence="2" type="ORF">HINF_LOCUS62211</name>
    <name evidence="3" type="ORF">HINF_LOCUS64352</name>
</gene>
<protein>
    <submittedName>
        <fullName evidence="3">Hypothetical_protein</fullName>
    </submittedName>
</protein>
<evidence type="ECO:0000313" key="3">
    <source>
        <dbReference type="EMBL" id="CAL6088867.1"/>
    </source>
</evidence>
<comment type="caution">
    <text evidence="2">The sequence shown here is derived from an EMBL/GenBank/DDBJ whole genome shotgun (WGS) entry which is preliminary data.</text>
</comment>
<evidence type="ECO:0000313" key="4">
    <source>
        <dbReference type="Proteomes" id="UP001642409"/>
    </source>
</evidence>
<evidence type="ECO:0000256" key="1">
    <source>
        <dbReference type="SAM" id="MobiDB-lite"/>
    </source>
</evidence>
<name>A0AA86RAT9_9EUKA</name>
<reference evidence="3 4" key="2">
    <citation type="submission" date="2024-07" db="EMBL/GenBank/DDBJ databases">
        <authorList>
            <person name="Akdeniz Z."/>
        </authorList>
    </citation>
    <scope>NUCLEOTIDE SEQUENCE [LARGE SCALE GENOMIC DNA]</scope>
</reference>
<accession>A0AA86RAT9</accession>
<feature type="region of interest" description="Disordered" evidence="1">
    <location>
        <begin position="184"/>
        <end position="225"/>
    </location>
</feature>
<organism evidence="2">
    <name type="scientific">Hexamita inflata</name>
    <dbReference type="NCBI Taxonomy" id="28002"/>
    <lineage>
        <taxon>Eukaryota</taxon>
        <taxon>Metamonada</taxon>
        <taxon>Diplomonadida</taxon>
        <taxon>Hexamitidae</taxon>
        <taxon>Hexamitinae</taxon>
        <taxon>Hexamita</taxon>
    </lineage>
</organism>
<sequence length="329" mass="38239">MSLDKYVDQIEQKYLQQLPNMVVTDEQIEEIEIQVGFKYAVKENKTSMSNTENSRDVMIQGQINNHDIGNHKDETINKEQNSILDDFNYKPITNNSIPVNTADIDDEFGYKKQNVFTNNIEQNDDFAFKQPFVAKQQETQQDEIQIQPKQQKSNQIQDDFGYQIADVQDDFSYKPLNREVKKTNQLTEKISDQNENDDFSYKPLYSKKDNQIDSQKDDTDQNDFAYKPLNARKTNQLETDENQNIQSNQLNIDSPENDFEPKNEELEQFSFKPFVKKEQTFKPVIQNDSLEDFTPFKATQIISVPVKKNAVKAAKAKGGFVCCARPDYD</sequence>
<dbReference type="Proteomes" id="UP001642409">
    <property type="component" value="Unassembled WGS sequence"/>
</dbReference>
<proteinExistence type="predicted"/>
<keyword evidence="4" id="KW-1185">Reference proteome</keyword>
<dbReference type="AlphaFoldDB" id="A0AA86RAT9"/>
<evidence type="ECO:0000313" key="2">
    <source>
        <dbReference type="EMBL" id="CAI9974566.1"/>
    </source>
</evidence>
<dbReference type="EMBL" id="CAXDID020000412">
    <property type="protein sequence ID" value="CAL6088867.1"/>
    <property type="molecule type" value="Genomic_DNA"/>
</dbReference>